<dbReference type="Pfam" id="PF00266">
    <property type="entry name" value="Aminotran_5"/>
    <property type="match status" value="1"/>
</dbReference>
<feature type="non-terminal residue" evidence="2">
    <location>
        <position position="1"/>
    </location>
</feature>
<feature type="domain" description="Aminotransferase class V" evidence="1">
    <location>
        <begin position="64"/>
        <end position="350"/>
    </location>
</feature>
<dbReference type="Gene3D" id="3.40.640.10">
    <property type="entry name" value="Type I PLP-dependent aspartate aminotransferase-like (Major domain)"/>
    <property type="match status" value="1"/>
</dbReference>
<name>A0A3B0T8H5_9ZZZZ</name>
<reference evidence="2" key="1">
    <citation type="submission" date="2018-06" db="EMBL/GenBank/DDBJ databases">
        <authorList>
            <person name="Zhirakovskaya E."/>
        </authorList>
    </citation>
    <scope>NUCLEOTIDE SEQUENCE</scope>
</reference>
<organism evidence="2">
    <name type="scientific">hydrothermal vent metagenome</name>
    <dbReference type="NCBI Taxonomy" id="652676"/>
    <lineage>
        <taxon>unclassified sequences</taxon>
        <taxon>metagenomes</taxon>
        <taxon>ecological metagenomes</taxon>
    </lineage>
</organism>
<evidence type="ECO:0000259" key="1">
    <source>
        <dbReference type="Pfam" id="PF00266"/>
    </source>
</evidence>
<accession>A0A3B0T8H5</accession>
<protein>
    <recommendedName>
        <fullName evidence="1">Aminotransferase class V domain-containing protein</fullName>
    </recommendedName>
</protein>
<dbReference type="EMBL" id="UOEK01000624">
    <property type="protein sequence ID" value="VAW09647.1"/>
    <property type="molecule type" value="Genomic_DNA"/>
</dbReference>
<evidence type="ECO:0000313" key="2">
    <source>
        <dbReference type="EMBL" id="VAW09647.1"/>
    </source>
</evidence>
<gene>
    <name evidence="2" type="ORF">MNBD_ACTINO02-2504</name>
</gene>
<dbReference type="Gene3D" id="3.90.1150.10">
    <property type="entry name" value="Aspartate Aminotransferase, domain 1"/>
    <property type="match status" value="1"/>
</dbReference>
<dbReference type="InterPro" id="IPR000192">
    <property type="entry name" value="Aminotrans_V_dom"/>
</dbReference>
<dbReference type="AlphaFoldDB" id="A0A3B0T8H5"/>
<dbReference type="InterPro" id="IPR015421">
    <property type="entry name" value="PyrdxlP-dep_Trfase_major"/>
</dbReference>
<dbReference type="InterPro" id="IPR015422">
    <property type="entry name" value="PyrdxlP-dep_Trfase_small"/>
</dbReference>
<dbReference type="InterPro" id="IPR015424">
    <property type="entry name" value="PyrdxlP-dep_Trfase"/>
</dbReference>
<dbReference type="SUPFAM" id="SSF53383">
    <property type="entry name" value="PLP-dependent transferases"/>
    <property type="match status" value="1"/>
</dbReference>
<sequence length="418" mass="46257">FQRNRDARGPRIFSDDRRRRGCTLRCRTTPFDIEAAFLMLSHRFTRALAGVGHHMAAHSHHLWPDVTADAHEQYWRDSAAMADNKWAHVLGTVLPEAQQHIARHLSLPDPGTIAFAPSTHEFIVRIASALPRGFTLLTTDAEFHSMNRQATRWDEAGVATVVRVAAEPFGTFVDRWTETATEIQPELMFVSQVFFDSGHINSDLSALVNAAPAPETIVVIDGYHGFMALPTDLSPIADRAFYLAGGYKYAMAGEGVCFLHSPPGFIERPVMTGWYAGFGSLADAQVGVPYASDGSRMSGSTFDPSGLYRLNAVMRMLSEESVDAAAMQVHSERLQHHFVAGLETIDTPLNLTQVVPMWPGPRGRFIAFVHPNAQHLHKAYLDRGLITDVRGDRLRFGFGVYQDAAHIDTALHLMDGIV</sequence>
<proteinExistence type="predicted"/>